<evidence type="ECO:0000313" key="2">
    <source>
        <dbReference type="EMBL" id="PRD66364.1"/>
    </source>
</evidence>
<comment type="caution">
    <text evidence="2">The sequence shown here is derived from an EMBL/GenBank/DDBJ whole genome shotgun (WGS) entry which is preliminary data.</text>
</comment>
<gene>
    <name evidence="2" type="ORF">C6P64_03455</name>
</gene>
<dbReference type="OrthoDB" id="9814432at2"/>
<accession>A0A2S9K7H2</accession>
<name>A0A2S9K7H2_9BURK</name>
<sequence length="85" mass="9079">MKYLLVLMVVLAGVWIWRSRRVTQRPPAPPPRPAAPTPSAMVACRHCGLHLPASDAVDGPGGPYCSAEHQRLGPGKSRSPTRDAG</sequence>
<reference evidence="2 3" key="1">
    <citation type="submission" date="2018-03" db="EMBL/GenBank/DDBJ databases">
        <title>Comparative genomics illustrates the genes involved in a hyperalkaliphilic mechanisms of Serpentinomonas isolated from highly-alkaline calcium-rich serpentinized springs.</title>
        <authorList>
            <person name="Suzuki S."/>
            <person name="Ishii S."/>
            <person name="Walworth N."/>
            <person name="Bird L."/>
            <person name="Kuenen J.G."/>
            <person name="Nealson K.H."/>
        </authorList>
    </citation>
    <scope>NUCLEOTIDE SEQUENCE [LARGE SCALE GENOMIC DNA]</scope>
    <source>
        <strain evidence="2 3">P1</strain>
    </source>
</reference>
<dbReference type="NCBIfam" id="NF041023">
    <property type="entry name" value="PP0621_fam"/>
    <property type="match status" value="1"/>
</dbReference>
<proteinExistence type="predicted"/>
<feature type="region of interest" description="Disordered" evidence="1">
    <location>
        <begin position="59"/>
        <end position="85"/>
    </location>
</feature>
<dbReference type="EMBL" id="PVLQ01000012">
    <property type="protein sequence ID" value="PRD66364.1"/>
    <property type="molecule type" value="Genomic_DNA"/>
</dbReference>
<dbReference type="InterPro" id="IPR049708">
    <property type="entry name" value="PP0621-like"/>
</dbReference>
<dbReference type="AlphaFoldDB" id="A0A2S9K7H2"/>
<protein>
    <recommendedName>
        <fullName evidence="4">Deaminase</fullName>
    </recommendedName>
</protein>
<dbReference type="Proteomes" id="UP000238589">
    <property type="component" value="Unassembled WGS sequence"/>
</dbReference>
<keyword evidence="3" id="KW-1185">Reference proteome</keyword>
<evidence type="ECO:0000313" key="3">
    <source>
        <dbReference type="Proteomes" id="UP000238589"/>
    </source>
</evidence>
<dbReference type="RefSeq" id="WP_105747204.1">
    <property type="nucleotide sequence ID" value="NZ_PVLQ01000012.1"/>
</dbReference>
<organism evidence="2 3">
    <name type="scientific">Malikia granosa</name>
    <dbReference type="NCBI Taxonomy" id="263067"/>
    <lineage>
        <taxon>Bacteria</taxon>
        <taxon>Pseudomonadati</taxon>
        <taxon>Pseudomonadota</taxon>
        <taxon>Betaproteobacteria</taxon>
        <taxon>Burkholderiales</taxon>
        <taxon>Comamonadaceae</taxon>
        <taxon>Malikia</taxon>
    </lineage>
</organism>
<evidence type="ECO:0000256" key="1">
    <source>
        <dbReference type="SAM" id="MobiDB-lite"/>
    </source>
</evidence>
<evidence type="ECO:0008006" key="4">
    <source>
        <dbReference type="Google" id="ProtNLM"/>
    </source>
</evidence>